<dbReference type="AlphaFoldDB" id="A0A316A3E5"/>
<evidence type="ECO:0000256" key="2">
    <source>
        <dbReference type="ARBA" id="ARBA00022475"/>
    </source>
</evidence>
<dbReference type="EMBL" id="UHJJ01000001">
    <property type="protein sequence ID" value="SUQ12340.1"/>
    <property type="molecule type" value="Genomic_DNA"/>
</dbReference>
<evidence type="ECO:0000256" key="4">
    <source>
        <dbReference type="ARBA" id="ARBA00022989"/>
    </source>
</evidence>
<feature type="transmembrane region" description="Helical" evidence="6">
    <location>
        <begin position="116"/>
        <end position="134"/>
    </location>
</feature>
<keyword evidence="4 6" id="KW-1133">Transmembrane helix</keyword>
<feature type="transmembrane region" description="Helical" evidence="6">
    <location>
        <begin position="146"/>
        <end position="170"/>
    </location>
</feature>
<feature type="transmembrane region" description="Helical" evidence="6">
    <location>
        <begin position="257"/>
        <end position="279"/>
    </location>
</feature>
<dbReference type="RefSeq" id="WP_109708366.1">
    <property type="nucleotide sequence ID" value="NZ_QGDS01000001.1"/>
</dbReference>
<proteinExistence type="predicted"/>
<evidence type="ECO:0000256" key="3">
    <source>
        <dbReference type="ARBA" id="ARBA00022692"/>
    </source>
</evidence>
<dbReference type="GO" id="GO:0005886">
    <property type="term" value="C:plasma membrane"/>
    <property type="evidence" value="ECO:0007669"/>
    <property type="project" value="UniProtKB-SubCell"/>
</dbReference>
<organism evidence="7 8">
    <name type="scientific">Faecalicatena contorta</name>
    <dbReference type="NCBI Taxonomy" id="39482"/>
    <lineage>
        <taxon>Bacteria</taxon>
        <taxon>Bacillati</taxon>
        <taxon>Bacillota</taxon>
        <taxon>Clostridia</taxon>
        <taxon>Lachnospirales</taxon>
        <taxon>Lachnospiraceae</taxon>
        <taxon>Faecalicatena</taxon>
    </lineage>
</organism>
<evidence type="ECO:0000256" key="6">
    <source>
        <dbReference type="SAM" id="Phobius"/>
    </source>
</evidence>
<feature type="transmembrane region" description="Helical" evidence="6">
    <location>
        <begin position="12"/>
        <end position="30"/>
    </location>
</feature>
<feature type="transmembrane region" description="Helical" evidence="6">
    <location>
        <begin position="201"/>
        <end position="219"/>
    </location>
</feature>
<dbReference type="OrthoDB" id="9815820at2"/>
<reference evidence="8" key="1">
    <citation type="submission" date="2017-07" db="EMBL/GenBank/DDBJ databases">
        <authorList>
            <person name="Varghese N."/>
            <person name="Submissions S."/>
        </authorList>
    </citation>
    <scope>NUCLEOTIDE SEQUENCE [LARGE SCALE GENOMIC DNA]</scope>
    <source>
        <strain evidence="8">NLAE-zl-C134</strain>
    </source>
</reference>
<dbReference type="InterPro" id="IPR001851">
    <property type="entry name" value="ABC_transp_permease"/>
</dbReference>
<accession>A0A316A3E5</accession>
<evidence type="ECO:0000313" key="8">
    <source>
        <dbReference type="Proteomes" id="UP000254051"/>
    </source>
</evidence>
<comment type="subcellular location">
    <subcellularLocation>
        <location evidence="1">Cell membrane</location>
        <topology evidence="1">Multi-pass membrane protein</topology>
    </subcellularLocation>
</comment>
<protein>
    <submittedName>
        <fullName evidence="7">Monosaccharide ABC transporter membrane protein, CUT2 family</fullName>
    </submittedName>
</protein>
<feature type="transmembrane region" description="Helical" evidence="6">
    <location>
        <begin position="285"/>
        <end position="305"/>
    </location>
</feature>
<dbReference type="PANTHER" id="PTHR32196">
    <property type="entry name" value="ABC TRANSPORTER PERMEASE PROTEIN YPHD-RELATED-RELATED"/>
    <property type="match status" value="1"/>
</dbReference>
<gene>
    <name evidence="7" type="ORF">SAMN05216529_101231</name>
</gene>
<evidence type="ECO:0000313" key="7">
    <source>
        <dbReference type="EMBL" id="SUQ12340.1"/>
    </source>
</evidence>
<feature type="transmembrane region" description="Helical" evidence="6">
    <location>
        <begin position="231"/>
        <end position="250"/>
    </location>
</feature>
<evidence type="ECO:0000256" key="1">
    <source>
        <dbReference type="ARBA" id="ARBA00004651"/>
    </source>
</evidence>
<name>A0A316A3E5_9FIRM</name>
<keyword evidence="5 6" id="KW-0472">Membrane</keyword>
<keyword evidence="3 6" id="KW-0812">Transmembrane</keyword>
<keyword evidence="8" id="KW-1185">Reference proteome</keyword>
<keyword evidence="2" id="KW-1003">Cell membrane</keyword>
<dbReference type="GO" id="GO:0022857">
    <property type="term" value="F:transmembrane transporter activity"/>
    <property type="evidence" value="ECO:0007669"/>
    <property type="project" value="InterPro"/>
</dbReference>
<feature type="transmembrane region" description="Helical" evidence="6">
    <location>
        <begin position="36"/>
        <end position="54"/>
    </location>
</feature>
<dbReference type="Proteomes" id="UP000254051">
    <property type="component" value="Unassembled WGS sequence"/>
</dbReference>
<dbReference type="Pfam" id="PF02653">
    <property type="entry name" value="BPD_transp_2"/>
    <property type="match status" value="1"/>
</dbReference>
<sequence length="321" mass="34621">MKRVLKNSLITLLLPIAVYSVFLIASFKRFGNVNTAYTIFLQSIIPTITAYAYAFIHISGLFDFTIGSRIIISGLIGGIASAQYGLTGLILGTLIASLAAALLTGVLNWLCKIPSLILTMALTMVFEIIGKKISGRFSFVTIDYQYAVLGTAPQIIFVLIVSAGLFYCIINYTEFSFHMRAIGSDEVVAKNAGIKVQKIKIGSFLIGSIFVAIAAVLTISQSGSIGAQTNLGSASLLFKPLMGIIIAMVLRPFCNLTFGIFISQLMLNTIFVGLIALGLPDTFQNIVLGGFLLIIMVGSNSLEWIKEKRVRQKKIAPEIAG</sequence>
<evidence type="ECO:0000256" key="5">
    <source>
        <dbReference type="ARBA" id="ARBA00023136"/>
    </source>
</evidence>